<keyword evidence="8" id="KW-0066">ATP synthesis</keyword>
<comment type="similarity">
    <text evidence="2">Belongs to the ATPase delta chain family.</text>
</comment>
<comment type="subunit">
    <text evidence="3">F-type ATPases have 2 components, CF(1) - the catalytic core - and CF(0) - the membrane proton channel. CF(1) has five subunits: alpha(3), beta(3), gamma(1), delta(1), epsilon(1). CF(0) has three main subunits: a, b and c.</text>
</comment>
<accession>A0A6J5VPI8</accession>
<dbReference type="PRINTS" id="PR00125">
    <property type="entry name" value="ATPASEDELTA"/>
</dbReference>
<evidence type="ECO:0000256" key="9">
    <source>
        <dbReference type="SAM" id="MobiDB-lite"/>
    </source>
</evidence>
<sequence>MAALQHTPISLQSQTPSSPPQLSSTLTARTSTLSFSFSSTFTPIPLKLSSSAAAVVTLRRNGGGALGARMNASAAASYATALADVAKSNNTLETTAGDVEKIEKFFGEPSVFDFFINPTIDLDKKRKVLDEIAKSSTLQPHTVNFLNILVDAKRIDLIKDIIKEFEVVYNKITDTELAIVTSVVKLESQHLAQIAKQVQKLTGAKNVRIKTEIDPSLVAGFTVRYGNSGSKLIDLSVKKQLEEIAAELDLGDIKLNL</sequence>
<keyword evidence="4" id="KW-0813">Transport</keyword>
<evidence type="ECO:0000313" key="10">
    <source>
        <dbReference type="EMBL" id="CAB4289587.1"/>
    </source>
</evidence>
<dbReference type="InterPro" id="IPR026015">
    <property type="entry name" value="ATP_synth_OSCP/delta_N_sf"/>
</dbReference>
<evidence type="ECO:0000256" key="6">
    <source>
        <dbReference type="ARBA" id="ARBA00023065"/>
    </source>
</evidence>
<evidence type="ECO:0000256" key="1">
    <source>
        <dbReference type="ARBA" id="ARBA00004370"/>
    </source>
</evidence>
<dbReference type="Gene3D" id="1.10.520.20">
    <property type="entry name" value="N-terminal domain of the delta subunit of the F1F0-ATP synthase"/>
    <property type="match status" value="1"/>
</dbReference>
<evidence type="ECO:0000256" key="3">
    <source>
        <dbReference type="ARBA" id="ARBA00011648"/>
    </source>
</evidence>
<protein>
    <recommendedName>
        <fullName evidence="12">ATP synthase delta chain</fullName>
    </recommendedName>
</protein>
<dbReference type="GO" id="GO:0016020">
    <property type="term" value="C:membrane"/>
    <property type="evidence" value="ECO:0007669"/>
    <property type="project" value="UniProtKB-SubCell"/>
</dbReference>
<dbReference type="EMBL" id="CAEKDK010000008">
    <property type="protein sequence ID" value="CAB4289587.1"/>
    <property type="molecule type" value="Genomic_DNA"/>
</dbReference>
<evidence type="ECO:0000313" key="11">
    <source>
        <dbReference type="Proteomes" id="UP000507222"/>
    </source>
</evidence>
<comment type="subcellular location">
    <subcellularLocation>
        <location evidence="1">Membrane</location>
    </subcellularLocation>
</comment>
<evidence type="ECO:0000256" key="7">
    <source>
        <dbReference type="ARBA" id="ARBA00023136"/>
    </source>
</evidence>
<dbReference type="SUPFAM" id="SSF47928">
    <property type="entry name" value="N-terminal domain of the delta subunit of the F1F0-ATP synthase"/>
    <property type="match status" value="1"/>
</dbReference>
<feature type="compositionally biased region" description="Low complexity" evidence="9">
    <location>
        <begin position="10"/>
        <end position="25"/>
    </location>
</feature>
<proteinExistence type="inferred from homology"/>
<dbReference type="PROSITE" id="PS00389">
    <property type="entry name" value="ATPASE_DELTA"/>
    <property type="match status" value="1"/>
</dbReference>
<dbReference type="PANTHER" id="PTHR11910">
    <property type="entry name" value="ATP SYNTHASE DELTA CHAIN"/>
    <property type="match status" value="1"/>
</dbReference>
<evidence type="ECO:0000256" key="5">
    <source>
        <dbReference type="ARBA" id="ARBA00022781"/>
    </source>
</evidence>
<keyword evidence="7" id="KW-0472">Membrane</keyword>
<keyword evidence="5" id="KW-0375">Hydrogen ion transport</keyword>
<dbReference type="Proteomes" id="UP000507222">
    <property type="component" value="Unassembled WGS sequence"/>
</dbReference>
<name>A0A6J5VPI8_PRUAR</name>
<dbReference type="InterPro" id="IPR000711">
    <property type="entry name" value="ATPase_OSCP/dsu"/>
</dbReference>
<evidence type="ECO:0008006" key="12">
    <source>
        <dbReference type="Google" id="ProtNLM"/>
    </source>
</evidence>
<reference evidence="10 11" key="1">
    <citation type="submission" date="2020-05" db="EMBL/GenBank/DDBJ databases">
        <authorList>
            <person name="Campoy J."/>
            <person name="Schneeberger K."/>
            <person name="Spophaly S."/>
        </authorList>
    </citation>
    <scope>NUCLEOTIDE SEQUENCE [LARGE SCALE GENOMIC DNA]</scope>
    <source>
        <strain evidence="10">PruArmRojPasFocal</strain>
    </source>
</reference>
<dbReference type="Pfam" id="PF00213">
    <property type="entry name" value="OSCP"/>
    <property type="match status" value="1"/>
</dbReference>
<evidence type="ECO:0000256" key="2">
    <source>
        <dbReference type="ARBA" id="ARBA00007046"/>
    </source>
</evidence>
<dbReference type="AlphaFoldDB" id="A0A6J5VPI8"/>
<evidence type="ECO:0000256" key="4">
    <source>
        <dbReference type="ARBA" id="ARBA00022448"/>
    </source>
</evidence>
<organism evidence="10 11">
    <name type="scientific">Prunus armeniaca</name>
    <name type="common">Apricot</name>
    <name type="synonym">Armeniaca vulgaris</name>
    <dbReference type="NCBI Taxonomy" id="36596"/>
    <lineage>
        <taxon>Eukaryota</taxon>
        <taxon>Viridiplantae</taxon>
        <taxon>Streptophyta</taxon>
        <taxon>Embryophyta</taxon>
        <taxon>Tracheophyta</taxon>
        <taxon>Spermatophyta</taxon>
        <taxon>Magnoliopsida</taxon>
        <taxon>eudicotyledons</taxon>
        <taxon>Gunneridae</taxon>
        <taxon>Pentapetalae</taxon>
        <taxon>rosids</taxon>
        <taxon>fabids</taxon>
        <taxon>Rosales</taxon>
        <taxon>Rosaceae</taxon>
        <taxon>Amygdaloideae</taxon>
        <taxon>Amygdaleae</taxon>
        <taxon>Prunus</taxon>
    </lineage>
</organism>
<gene>
    <name evidence="10" type="ORF">CURHAP_LOCUS48662</name>
</gene>
<dbReference type="HAMAP" id="MF_01416">
    <property type="entry name" value="ATP_synth_delta_bact"/>
    <property type="match status" value="1"/>
</dbReference>
<keyword evidence="6" id="KW-0406">Ion transport</keyword>
<dbReference type="GO" id="GO:0046933">
    <property type="term" value="F:proton-transporting ATP synthase activity, rotational mechanism"/>
    <property type="evidence" value="ECO:0007669"/>
    <property type="project" value="InterPro"/>
</dbReference>
<evidence type="ECO:0000256" key="8">
    <source>
        <dbReference type="ARBA" id="ARBA00023310"/>
    </source>
</evidence>
<feature type="region of interest" description="Disordered" evidence="9">
    <location>
        <begin position="1"/>
        <end position="25"/>
    </location>
</feature>
<dbReference type="NCBIfam" id="TIGR01145">
    <property type="entry name" value="ATP_synt_delta"/>
    <property type="match status" value="1"/>
</dbReference>
<dbReference type="InterPro" id="IPR020781">
    <property type="entry name" value="ATPase_OSCP/d_CS"/>
</dbReference>